<protein>
    <submittedName>
        <fullName evidence="1">Uncharacterized protein</fullName>
    </submittedName>
</protein>
<dbReference type="EMBL" id="BMAV01004199">
    <property type="protein sequence ID" value="GFY44341.1"/>
    <property type="molecule type" value="Genomic_DNA"/>
</dbReference>
<evidence type="ECO:0000313" key="1">
    <source>
        <dbReference type="EMBL" id="GFY44341.1"/>
    </source>
</evidence>
<dbReference type="AlphaFoldDB" id="A0A8X7BTJ2"/>
<accession>A0A8X7BTJ2</accession>
<keyword evidence="2" id="KW-1185">Reference proteome</keyword>
<reference evidence="1" key="1">
    <citation type="submission" date="2020-08" db="EMBL/GenBank/DDBJ databases">
        <title>Multicomponent nature underlies the extraordinary mechanical properties of spider dragline silk.</title>
        <authorList>
            <person name="Kono N."/>
            <person name="Nakamura H."/>
            <person name="Mori M."/>
            <person name="Yoshida Y."/>
            <person name="Ohtoshi R."/>
            <person name="Malay A.D."/>
            <person name="Moran D.A.P."/>
            <person name="Tomita M."/>
            <person name="Numata K."/>
            <person name="Arakawa K."/>
        </authorList>
    </citation>
    <scope>NUCLEOTIDE SEQUENCE</scope>
</reference>
<sequence length="112" mass="12813">MPDENGIELKVQCWSRFDVSRSGKPSTSIKIMKTGSIARNLSQKRRPCRGFIHRSEKFKNQSLKSDAYPFLLLPGSFTHYFKDPGASITEEQYSETLARVRRAIKVKHPGKL</sequence>
<evidence type="ECO:0000313" key="2">
    <source>
        <dbReference type="Proteomes" id="UP000886998"/>
    </source>
</evidence>
<gene>
    <name evidence="1" type="ORF">TNIN_490521</name>
</gene>
<dbReference type="Proteomes" id="UP000886998">
    <property type="component" value="Unassembled WGS sequence"/>
</dbReference>
<comment type="caution">
    <text evidence="1">The sequence shown here is derived from an EMBL/GenBank/DDBJ whole genome shotgun (WGS) entry which is preliminary data.</text>
</comment>
<name>A0A8X7BTJ2_9ARAC</name>
<proteinExistence type="predicted"/>
<organism evidence="1 2">
    <name type="scientific">Trichonephila inaurata madagascariensis</name>
    <dbReference type="NCBI Taxonomy" id="2747483"/>
    <lineage>
        <taxon>Eukaryota</taxon>
        <taxon>Metazoa</taxon>
        <taxon>Ecdysozoa</taxon>
        <taxon>Arthropoda</taxon>
        <taxon>Chelicerata</taxon>
        <taxon>Arachnida</taxon>
        <taxon>Araneae</taxon>
        <taxon>Araneomorphae</taxon>
        <taxon>Entelegynae</taxon>
        <taxon>Araneoidea</taxon>
        <taxon>Nephilidae</taxon>
        <taxon>Trichonephila</taxon>
        <taxon>Trichonephila inaurata</taxon>
    </lineage>
</organism>